<keyword evidence="7 8" id="KW-0472">Membrane</keyword>
<feature type="transmembrane region" description="Helical" evidence="8">
    <location>
        <begin position="114"/>
        <end position="137"/>
    </location>
</feature>
<keyword evidence="4" id="KW-1003">Cell membrane</keyword>
<dbReference type="PROSITE" id="PS51318">
    <property type="entry name" value="TAT"/>
    <property type="match status" value="1"/>
</dbReference>
<dbReference type="InterPro" id="IPR006311">
    <property type="entry name" value="TAT_signal"/>
</dbReference>
<dbReference type="Proteomes" id="UP000541426">
    <property type="component" value="Unassembled WGS sequence"/>
</dbReference>
<dbReference type="EMBL" id="JACIEJ010000003">
    <property type="protein sequence ID" value="MBB3985286.1"/>
    <property type="molecule type" value="Genomic_DNA"/>
</dbReference>
<keyword evidence="8" id="KW-0997">Cell inner membrane</keyword>
<feature type="transmembrane region" description="Helical" evidence="8">
    <location>
        <begin position="266"/>
        <end position="283"/>
    </location>
</feature>
<proteinExistence type="inferred from homology"/>
<evidence type="ECO:0000256" key="6">
    <source>
        <dbReference type="ARBA" id="ARBA00022989"/>
    </source>
</evidence>
<organism evidence="10 11">
    <name type="scientific">Sagittula marina</name>
    <dbReference type="NCBI Taxonomy" id="943940"/>
    <lineage>
        <taxon>Bacteria</taxon>
        <taxon>Pseudomonadati</taxon>
        <taxon>Pseudomonadota</taxon>
        <taxon>Alphaproteobacteria</taxon>
        <taxon>Rhodobacterales</taxon>
        <taxon>Roseobacteraceae</taxon>
        <taxon>Sagittula</taxon>
    </lineage>
</organism>
<feature type="transmembrane region" description="Helical" evidence="8">
    <location>
        <begin position="60"/>
        <end position="78"/>
    </location>
</feature>
<keyword evidence="3 8" id="KW-0813">Transport</keyword>
<dbReference type="GO" id="GO:0005886">
    <property type="term" value="C:plasma membrane"/>
    <property type="evidence" value="ECO:0007669"/>
    <property type="project" value="UniProtKB-SubCell"/>
</dbReference>
<feature type="transmembrane region" description="Helical" evidence="8">
    <location>
        <begin position="90"/>
        <end position="108"/>
    </location>
</feature>
<keyword evidence="6 8" id="KW-1133">Transmembrane helix</keyword>
<evidence type="ECO:0000313" key="11">
    <source>
        <dbReference type="Proteomes" id="UP000541426"/>
    </source>
</evidence>
<feature type="domain" description="Major facilitator superfamily (MFS) profile" evidence="9">
    <location>
        <begin position="24"/>
        <end position="410"/>
    </location>
</feature>
<keyword evidence="5 8" id="KW-0812">Transmembrane</keyword>
<dbReference type="AlphaFoldDB" id="A0A7W6DPG4"/>
<feature type="transmembrane region" description="Helical" evidence="8">
    <location>
        <begin position="295"/>
        <end position="314"/>
    </location>
</feature>
<comment type="caution">
    <text evidence="10">The sequence shown here is derived from an EMBL/GenBank/DDBJ whole genome shotgun (WGS) entry which is preliminary data.</text>
</comment>
<feature type="transmembrane region" description="Helical" evidence="8">
    <location>
        <begin position="356"/>
        <end position="381"/>
    </location>
</feature>
<dbReference type="RefSeq" id="WP_183964690.1">
    <property type="nucleotide sequence ID" value="NZ_BAABBZ010000059.1"/>
</dbReference>
<evidence type="ECO:0000256" key="5">
    <source>
        <dbReference type="ARBA" id="ARBA00022692"/>
    </source>
</evidence>
<dbReference type="InterPro" id="IPR036259">
    <property type="entry name" value="MFS_trans_sf"/>
</dbReference>
<feature type="transmembrane region" description="Helical" evidence="8">
    <location>
        <begin position="149"/>
        <end position="171"/>
    </location>
</feature>
<dbReference type="PANTHER" id="PTHR23502">
    <property type="entry name" value="MAJOR FACILITATOR SUPERFAMILY"/>
    <property type="match status" value="1"/>
</dbReference>
<evidence type="ECO:0000313" key="10">
    <source>
        <dbReference type="EMBL" id="MBB3985286.1"/>
    </source>
</evidence>
<feature type="transmembrane region" description="Helical" evidence="8">
    <location>
        <begin position="231"/>
        <end position="254"/>
    </location>
</feature>
<evidence type="ECO:0000259" key="9">
    <source>
        <dbReference type="PROSITE" id="PS50850"/>
    </source>
</evidence>
<name>A0A7W6DPG4_9RHOB</name>
<evidence type="ECO:0000256" key="7">
    <source>
        <dbReference type="ARBA" id="ARBA00023136"/>
    </source>
</evidence>
<feature type="transmembrane region" description="Helical" evidence="8">
    <location>
        <begin position="387"/>
        <end position="405"/>
    </location>
</feature>
<dbReference type="GO" id="GO:0042910">
    <property type="term" value="F:xenobiotic transmembrane transporter activity"/>
    <property type="evidence" value="ECO:0007669"/>
    <property type="project" value="InterPro"/>
</dbReference>
<accession>A0A7W6DPG4</accession>
<dbReference type="CDD" id="cd17320">
    <property type="entry name" value="MFS_MdfA_MDR_like"/>
    <property type="match status" value="1"/>
</dbReference>
<reference evidence="10 11" key="1">
    <citation type="submission" date="2020-08" db="EMBL/GenBank/DDBJ databases">
        <title>Genomic Encyclopedia of Type Strains, Phase IV (KMG-IV): sequencing the most valuable type-strain genomes for metagenomic binning, comparative biology and taxonomic classification.</title>
        <authorList>
            <person name="Goeker M."/>
        </authorList>
    </citation>
    <scope>NUCLEOTIDE SEQUENCE [LARGE SCALE GENOMIC DNA]</scope>
    <source>
        <strain evidence="10 11">DSM 102235</strain>
    </source>
</reference>
<dbReference type="InterPro" id="IPR020846">
    <property type="entry name" value="MFS_dom"/>
</dbReference>
<dbReference type="NCBIfam" id="TIGR00710">
    <property type="entry name" value="efflux_Bcr_CflA"/>
    <property type="match status" value="1"/>
</dbReference>
<comment type="subcellular location">
    <subcellularLocation>
        <location evidence="8">Cell inner membrane</location>
        <topology evidence="8">Multi-pass membrane protein</topology>
    </subcellularLocation>
    <subcellularLocation>
        <location evidence="1">Cell membrane</location>
        <topology evidence="1">Multi-pass membrane protein</topology>
    </subcellularLocation>
</comment>
<gene>
    <name evidence="10" type="ORF">GGQ68_001615</name>
</gene>
<feature type="transmembrane region" description="Helical" evidence="8">
    <location>
        <begin position="24"/>
        <end position="48"/>
    </location>
</feature>
<dbReference type="InterPro" id="IPR005829">
    <property type="entry name" value="Sugar_transporter_CS"/>
</dbReference>
<dbReference type="InterPro" id="IPR004812">
    <property type="entry name" value="Efflux_drug-R_Bcr/CmlA"/>
</dbReference>
<feature type="transmembrane region" description="Helical" evidence="8">
    <location>
        <begin position="177"/>
        <end position="199"/>
    </location>
</feature>
<dbReference type="PANTHER" id="PTHR23502:SF132">
    <property type="entry name" value="POLYAMINE TRANSPORTER 2-RELATED"/>
    <property type="match status" value="1"/>
</dbReference>
<evidence type="ECO:0000256" key="8">
    <source>
        <dbReference type="RuleBase" id="RU365088"/>
    </source>
</evidence>
<dbReference type="InterPro" id="IPR011701">
    <property type="entry name" value="MFS"/>
</dbReference>
<dbReference type="GO" id="GO:1990961">
    <property type="term" value="P:xenobiotic detoxification by transmembrane export across the plasma membrane"/>
    <property type="evidence" value="ECO:0007669"/>
    <property type="project" value="InterPro"/>
</dbReference>
<evidence type="ECO:0000256" key="3">
    <source>
        <dbReference type="ARBA" id="ARBA00022448"/>
    </source>
</evidence>
<evidence type="ECO:0000256" key="2">
    <source>
        <dbReference type="ARBA" id="ARBA00006236"/>
    </source>
</evidence>
<feature type="transmembrane region" description="Helical" evidence="8">
    <location>
        <begin position="320"/>
        <end position="344"/>
    </location>
</feature>
<keyword evidence="11" id="KW-1185">Reference proteome</keyword>
<dbReference type="PROSITE" id="PS50850">
    <property type="entry name" value="MFS"/>
    <property type="match status" value="1"/>
</dbReference>
<dbReference type="Gene3D" id="1.20.1720.10">
    <property type="entry name" value="Multidrug resistance protein D"/>
    <property type="match status" value="1"/>
</dbReference>
<dbReference type="Pfam" id="PF07690">
    <property type="entry name" value="MFS_1"/>
    <property type="match status" value="1"/>
</dbReference>
<dbReference type="PROSITE" id="PS00216">
    <property type="entry name" value="SUGAR_TRANSPORT_1"/>
    <property type="match status" value="1"/>
</dbReference>
<evidence type="ECO:0000256" key="4">
    <source>
        <dbReference type="ARBA" id="ARBA00022475"/>
    </source>
</evidence>
<dbReference type="SUPFAM" id="SSF103473">
    <property type="entry name" value="MFS general substrate transporter"/>
    <property type="match status" value="1"/>
</dbReference>
<sequence length="411" mass="43976">MTHPTEAPQAAPLSRHKLPGRREFIALMGLLTALVAFSIDSMMPALPAIAADLASANPNAAQLVITSFVLGMGIGTFFTGPLSDRFGRRSIILCGVVLYIVAALAATLSQNMTWLLVTRLVQGLGASGPRVVVMAVIRDLYSGRGMAQIVSFVMMVFAIIPALAPLMGAQILRVADWHAIFLAFALFGIASTAWFLLRVPETLPLDRRRPFRFATLKAAVLEVLRHQQVRLAILTLSLVFAGLFATISSIQSIYDVWMDRADSFPAWFGLTAIVTASSSYLNARLVMRLGMRRLVKAMFTGYIAVTIGALVALNMSPGPIAQLVILLIWQQAQFFQASLGIGNLNALALEPMGHIAGTAASVISAGATTFAVLLAVPVGLAFNGTPFPLMLGCICFSGLGLALMMRLREDS</sequence>
<evidence type="ECO:0000256" key="1">
    <source>
        <dbReference type="ARBA" id="ARBA00004651"/>
    </source>
</evidence>
<protein>
    <recommendedName>
        <fullName evidence="8">Bcr/CflA family efflux transporter</fullName>
    </recommendedName>
</protein>
<comment type="similarity">
    <text evidence="2 8">Belongs to the major facilitator superfamily. Bcr/CmlA family.</text>
</comment>